<name>A0AAV4CIU2_9GAST</name>
<comment type="caution">
    <text evidence="1">The sequence shown here is derived from an EMBL/GenBank/DDBJ whole genome shotgun (WGS) entry which is preliminary data.</text>
</comment>
<evidence type="ECO:0000313" key="1">
    <source>
        <dbReference type="EMBL" id="GFO31387.1"/>
    </source>
</evidence>
<evidence type="ECO:0000313" key="2">
    <source>
        <dbReference type="Proteomes" id="UP000735302"/>
    </source>
</evidence>
<protein>
    <submittedName>
        <fullName evidence="1">Uncharacterized protein</fullName>
    </submittedName>
</protein>
<keyword evidence="2" id="KW-1185">Reference proteome</keyword>
<sequence length="114" mass="12558">MASFKVVVCNMSVKMPFMKLSPTCPANHGVEINEQGEGFHQDIRVTEERYEAEDVISPHTPPLTKAEITSLHKWMLCSSSESGCFEGPNRDIGQGDVNFHASSELGCEDSEALK</sequence>
<dbReference type="AlphaFoldDB" id="A0AAV4CIU2"/>
<dbReference type="EMBL" id="BLXT01006392">
    <property type="protein sequence ID" value="GFO31387.1"/>
    <property type="molecule type" value="Genomic_DNA"/>
</dbReference>
<proteinExistence type="predicted"/>
<dbReference type="Proteomes" id="UP000735302">
    <property type="component" value="Unassembled WGS sequence"/>
</dbReference>
<organism evidence="1 2">
    <name type="scientific">Plakobranchus ocellatus</name>
    <dbReference type="NCBI Taxonomy" id="259542"/>
    <lineage>
        <taxon>Eukaryota</taxon>
        <taxon>Metazoa</taxon>
        <taxon>Spiralia</taxon>
        <taxon>Lophotrochozoa</taxon>
        <taxon>Mollusca</taxon>
        <taxon>Gastropoda</taxon>
        <taxon>Heterobranchia</taxon>
        <taxon>Euthyneura</taxon>
        <taxon>Panpulmonata</taxon>
        <taxon>Sacoglossa</taxon>
        <taxon>Placobranchoidea</taxon>
        <taxon>Plakobranchidae</taxon>
        <taxon>Plakobranchus</taxon>
    </lineage>
</organism>
<reference evidence="1 2" key="1">
    <citation type="journal article" date="2021" name="Elife">
        <title>Chloroplast acquisition without the gene transfer in kleptoplastic sea slugs, Plakobranchus ocellatus.</title>
        <authorList>
            <person name="Maeda T."/>
            <person name="Takahashi S."/>
            <person name="Yoshida T."/>
            <person name="Shimamura S."/>
            <person name="Takaki Y."/>
            <person name="Nagai Y."/>
            <person name="Toyoda A."/>
            <person name="Suzuki Y."/>
            <person name="Arimoto A."/>
            <person name="Ishii H."/>
            <person name="Satoh N."/>
            <person name="Nishiyama T."/>
            <person name="Hasebe M."/>
            <person name="Maruyama T."/>
            <person name="Minagawa J."/>
            <person name="Obokata J."/>
            <person name="Shigenobu S."/>
        </authorList>
    </citation>
    <scope>NUCLEOTIDE SEQUENCE [LARGE SCALE GENOMIC DNA]</scope>
</reference>
<gene>
    <name evidence="1" type="ORF">PoB_005789200</name>
</gene>
<accession>A0AAV4CIU2</accession>